<reference evidence="1 2" key="1">
    <citation type="submission" date="2017-02" db="EMBL/GenBank/DDBJ databases">
        <title>Prevalence of linear plasmids in Propionibacterium acnes isolates obtained from cancerous prostatic tissue.</title>
        <authorList>
            <person name="Davidsson S."/>
            <person name="Bruggemann H."/>
        </authorList>
    </citation>
    <scope>NUCLEOTIDE SEQUENCE [LARGE SCALE GENOMIC DNA]</scope>
    <source>
        <strain evidence="1 2">09-9</strain>
    </source>
</reference>
<accession>A0AA44ZDM0</accession>
<dbReference type="RefSeq" id="WP_074025663.1">
    <property type="nucleotide sequence ID" value="NZ_CABIZT010000002.1"/>
</dbReference>
<gene>
    <name evidence="1" type="ORF">APS60_12000</name>
</gene>
<dbReference type="AlphaFoldDB" id="A0AA44ZDM0"/>
<organism evidence="1 2">
    <name type="scientific">Cutibacterium acnes</name>
    <name type="common">Propionibacterium acnes</name>
    <dbReference type="NCBI Taxonomy" id="1747"/>
    <lineage>
        <taxon>Bacteria</taxon>
        <taxon>Bacillati</taxon>
        <taxon>Actinomycetota</taxon>
        <taxon>Actinomycetes</taxon>
        <taxon>Propionibacteriales</taxon>
        <taxon>Propionibacteriaceae</taxon>
        <taxon>Cutibacterium</taxon>
    </lineage>
</organism>
<dbReference type="EMBL" id="LKVB01000012">
    <property type="protein sequence ID" value="PHJ26241.1"/>
    <property type="molecule type" value="Genomic_DNA"/>
</dbReference>
<proteinExistence type="predicted"/>
<name>A0AA44ZDM0_CUTAC</name>
<protein>
    <submittedName>
        <fullName evidence="1">Uncharacterized protein</fullName>
    </submittedName>
</protein>
<comment type="caution">
    <text evidence="1">The sequence shown here is derived from an EMBL/GenBank/DDBJ whole genome shotgun (WGS) entry which is preliminary data.</text>
</comment>
<evidence type="ECO:0000313" key="1">
    <source>
        <dbReference type="EMBL" id="PHJ26241.1"/>
    </source>
</evidence>
<sequence length="66" mass="7043">MCSGHFSSAAPRTGPVTAYVPALISRRPYPFSPQWVSLSVGELPTRGYFFRYVGSGATGVLETFGG</sequence>
<dbReference type="Proteomes" id="UP000223982">
    <property type="component" value="Unassembled WGS sequence"/>
</dbReference>
<evidence type="ECO:0000313" key="2">
    <source>
        <dbReference type="Proteomes" id="UP000223982"/>
    </source>
</evidence>